<dbReference type="PROSITE" id="PS50002">
    <property type="entry name" value="SH3"/>
    <property type="match status" value="1"/>
</dbReference>
<dbReference type="OrthoDB" id="14167at2759"/>
<dbReference type="GO" id="GO:0006897">
    <property type="term" value="P:endocytosis"/>
    <property type="evidence" value="ECO:0007669"/>
    <property type="project" value="InterPro"/>
</dbReference>
<dbReference type="PANTHER" id="PTHR47174:SF1">
    <property type="entry name" value="REDUCED VIABILITY UPON STARVATION PROTEIN 167"/>
    <property type="match status" value="1"/>
</dbReference>
<feature type="compositionally biased region" description="Polar residues" evidence="4">
    <location>
        <begin position="227"/>
        <end position="237"/>
    </location>
</feature>
<dbReference type="PANTHER" id="PTHR47174">
    <property type="entry name" value="BRIDGING INTEGRATOR 3"/>
    <property type="match status" value="1"/>
</dbReference>
<dbReference type="InterPro" id="IPR004148">
    <property type="entry name" value="BAR_dom"/>
</dbReference>
<evidence type="ECO:0000256" key="1">
    <source>
        <dbReference type="ARBA" id="ARBA00022443"/>
    </source>
</evidence>
<dbReference type="Pfam" id="PF03114">
    <property type="entry name" value="BAR"/>
    <property type="match status" value="1"/>
</dbReference>
<evidence type="ECO:0000256" key="2">
    <source>
        <dbReference type="PROSITE-ProRule" id="PRU00192"/>
    </source>
</evidence>
<dbReference type="PROSITE" id="PS51021">
    <property type="entry name" value="BAR"/>
    <property type="match status" value="1"/>
</dbReference>
<dbReference type="SUPFAM" id="SSF50044">
    <property type="entry name" value="SH3-domain"/>
    <property type="match status" value="1"/>
</dbReference>
<dbReference type="GO" id="GO:1990528">
    <property type="term" value="C:Rvs161p-Rvs167p complex"/>
    <property type="evidence" value="ECO:0007669"/>
    <property type="project" value="TreeGrafter"/>
</dbReference>
<protein>
    <recommendedName>
        <fullName evidence="9">BAR-domain-containing protein</fullName>
    </recommendedName>
</protein>
<comment type="caution">
    <text evidence="7">The sequence shown here is derived from an EMBL/GenBank/DDBJ whole genome shotgun (WGS) entry which is preliminary data.</text>
</comment>
<feature type="compositionally biased region" description="Pro residues" evidence="4">
    <location>
        <begin position="507"/>
        <end position="521"/>
    </location>
</feature>
<evidence type="ECO:0000256" key="3">
    <source>
        <dbReference type="SAM" id="Coils"/>
    </source>
</evidence>
<feature type="compositionally biased region" description="Low complexity" evidence="4">
    <location>
        <begin position="522"/>
        <end position="532"/>
    </location>
</feature>
<reference evidence="7" key="1">
    <citation type="journal article" date="2020" name="Fungal Divers.">
        <title>Resolving the Mortierellaceae phylogeny through synthesis of multi-gene phylogenetics and phylogenomics.</title>
        <authorList>
            <person name="Vandepol N."/>
            <person name="Liber J."/>
            <person name="Desiro A."/>
            <person name="Na H."/>
            <person name="Kennedy M."/>
            <person name="Barry K."/>
            <person name="Grigoriev I.V."/>
            <person name="Miller A.N."/>
            <person name="O'Donnell K."/>
            <person name="Stajich J.E."/>
            <person name="Bonito G."/>
        </authorList>
    </citation>
    <scope>NUCLEOTIDE SEQUENCE</scope>
    <source>
        <strain evidence="7">BC1065</strain>
    </source>
</reference>
<sequence length="646" mass="70094">MIKNIGKFKQWTGEKIGKSQKTRLDGDFESLATQTDAKRAALDKLHDAAHAYQKAISKRVEGEDKYKGLAVETFGMCMSTKSYSLPEGTPYNMALQRMGDAHQKMAVAQQELITRFNDSYLDCLEKSQAEMKEYQALQKKLQSRRLDYDAKLSKVQKAKKEKPEWEEEMQAAKAKYEETREHVLAMMNQISESQDQHLFSLGTYYEAQLAYARKLVEILEAIPEDTFVQSPNGSRASLVNGANGGRKPSRQNSQEPEDDHRSVHSDDQASIHSTSRHPLDRAPSTNDIRRVHTASHVNSELSRSMSQLTPSAAQVRKNSGSGGGGGGGGGRTNGSLVPPLPPSRAPARPPQKQVRALYSFEATGEGELSIQKGDVIKIIEEIDEGWWEGELVDAHGVRHEGMFPSNYVEEIPISDSGYPKTKRQGSVNSNSSSDHGRYVDEDAAAYYERETEPSIQYEEPEEVVQPMAAARRAAPRPPPTRAPVAPQAVSNGSGLLQASANGSSITAPPPALARATPPPSRPTSTLVSRSSTIGSRVPPPPPPTRRALTGVGGNESFRQSGIFHPSPGQPTLASPPSLPGTGPSPPAQAATPSGNVMGGYIPRDYFSSQSSDASNAGVGPCRECGCNEFTANVFKRGSCNNCFHTH</sequence>
<organism evidence="7 8">
    <name type="scientific">Actinomortierella ambigua</name>
    <dbReference type="NCBI Taxonomy" id="1343610"/>
    <lineage>
        <taxon>Eukaryota</taxon>
        <taxon>Fungi</taxon>
        <taxon>Fungi incertae sedis</taxon>
        <taxon>Mucoromycota</taxon>
        <taxon>Mortierellomycotina</taxon>
        <taxon>Mortierellomycetes</taxon>
        <taxon>Mortierellales</taxon>
        <taxon>Mortierellaceae</taxon>
        <taxon>Actinomortierella</taxon>
    </lineage>
</organism>
<feature type="domain" description="SH3" evidence="5">
    <location>
        <begin position="349"/>
        <end position="413"/>
    </location>
</feature>
<dbReference type="EMBL" id="JAAAJB010000345">
    <property type="protein sequence ID" value="KAG0257847.1"/>
    <property type="molecule type" value="Genomic_DNA"/>
</dbReference>
<feature type="compositionally biased region" description="Pro residues" evidence="4">
    <location>
        <begin position="576"/>
        <end position="586"/>
    </location>
</feature>
<dbReference type="Pfam" id="PF00018">
    <property type="entry name" value="SH3_1"/>
    <property type="match status" value="1"/>
</dbReference>
<dbReference type="AlphaFoldDB" id="A0A9P6U3C2"/>
<dbReference type="InterPro" id="IPR001452">
    <property type="entry name" value="SH3_domain"/>
</dbReference>
<gene>
    <name evidence="7" type="ORF">DFQ27_004917</name>
</gene>
<dbReference type="InterPro" id="IPR036028">
    <property type="entry name" value="SH3-like_dom_sf"/>
</dbReference>
<feature type="compositionally biased region" description="Polar residues" evidence="4">
    <location>
        <begin position="490"/>
        <end position="505"/>
    </location>
</feature>
<feature type="domain" description="BAR" evidence="6">
    <location>
        <begin position="13"/>
        <end position="232"/>
    </location>
</feature>
<feature type="compositionally biased region" description="Gly residues" evidence="4">
    <location>
        <begin position="320"/>
        <end position="332"/>
    </location>
</feature>
<evidence type="ECO:0000313" key="8">
    <source>
        <dbReference type="Proteomes" id="UP000807716"/>
    </source>
</evidence>
<evidence type="ECO:0000313" key="7">
    <source>
        <dbReference type="EMBL" id="KAG0257847.1"/>
    </source>
</evidence>
<dbReference type="Gene3D" id="2.30.30.40">
    <property type="entry name" value="SH3 Domains"/>
    <property type="match status" value="1"/>
</dbReference>
<evidence type="ECO:0000259" key="6">
    <source>
        <dbReference type="PROSITE" id="PS51021"/>
    </source>
</evidence>
<keyword evidence="1 2" id="KW-0728">SH3 domain</keyword>
<feature type="coiled-coil region" evidence="3">
    <location>
        <begin position="124"/>
        <end position="182"/>
    </location>
</feature>
<feature type="region of interest" description="Disordered" evidence="4">
    <location>
        <begin position="467"/>
        <end position="614"/>
    </location>
</feature>
<dbReference type="GO" id="GO:0097320">
    <property type="term" value="P:plasma membrane tubulation"/>
    <property type="evidence" value="ECO:0007669"/>
    <property type="project" value="TreeGrafter"/>
</dbReference>
<evidence type="ECO:0008006" key="9">
    <source>
        <dbReference type="Google" id="ProtNLM"/>
    </source>
</evidence>
<dbReference type="GO" id="GO:0043332">
    <property type="term" value="C:mating projection tip"/>
    <property type="evidence" value="ECO:0007669"/>
    <property type="project" value="TreeGrafter"/>
</dbReference>
<dbReference type="GO" id="GO:0031097">
    <property type="term" value="C:medial cortex"/>
    <property type="evidence" value="ECO:0007669"/>
    <property type="project" value="TreeGrafter"/>
</dbReference>
<evidence type="ECO:0000256" key="4">
    <source>
        <dbReference type="SAM" id="MobiDB-lite"/>
    </source>
</evidence>
<keyword evidence="8" id="KW-1185">Reference proteome</keyword>
<dbReference type="PRINTS" id="PR00452">
    <property type="entry name" value="SH3DOMAIN"/>
</dbReference>
<feature type="region of interest" description="Disordered" evidence="4">
    <location>
        <begin position="227"/>
        <end position="352"/>
    </location>
</feature>
<feature type="region of interest" description="Disordered" evidence="4">
    <location>
        <begin position="414"/>
        <end position="439"/>
    </location>
</feature>
<feature type="compositionally biased region" description="Pro residues" evidence="4">
    <location>
        <begin position="338"/>
        <end position="349"/>
    </location>
</feature>
<dbReference type="Proteomes" id="UP000807716">
    <property type="component" value="Unassembled WGS sequence"/>
</dbReference>
<dbReference type="InterPro" id="IPR027267">
    <property type="entry name" value="AH/BAR_dom_sf"/>
</dbReference>
<dbReference type="SMART" id="SM00721">
    <property type="entry name" value="BAR"/>
    <property type="match status" value="1"/>
</dbReference>
<dbReference type="SUPFAM" id="SSF103657">
    <property type="entry name" value="BAR/IMD domain-like"/>
    <property type="match status" value="1"/>
</dbReference>
<feature type="compositionally biased region" description="Basic and acidic residues" evidence="4">
    <location>
        <begin position="258"/>
        <end position="269"/>
    </location>
</feature>
<evidence type="ECO:0000259" key="5">
    <source>
        <dbReference type="PROSITE" id="PS50002"/>
    </source>
</evidence>
<dbReference type="CDD" id="cd00174">
    <property type="entry name" value="SH3"/>
    <property type="match status" value="1"/>
</dbReference>
<dbReference type="Gene3D" id="1.20.1270.60">
    <property type="entry name" value="Arfaptin homology (AH) domain/BAR domain"/>
    <property type="match status" value="1"/>
</dbReference>
<proteinExistence type="predicted"/>
<keyword evidence="3" id="KW-0175">Coiled coil</keyword>
<dbReference type="GO" id="GO:0015629">
    <property type="term" value="C:actin cytoskeleton"/>
    <property type="evidence" value="ECO:0007669"/>
    <property type="project" value="TreeGrafter"/>
</dbReference>
<dbReference type="GO" id="GO:0051666">
    <property type="term" value="P:actin cortical patch localization"/>
    <property type="evidence" value="ECO:0007669"/>
    <property type="project" value="InterPro"/>
</dbReference>
<dbReference type="InterPro" id="IPR046982">
    <property type="entry name" value="BIN3/RVS161-like"/>
</dbReference>
<dbReference type="FunFam" id="2.30.30.40:FF:000072">
    <property type="entry name" value="Unconventional Myosin IB"/>
    <property type="match status" value="1"/>
</dbReference>
<dbReference type="GO" id="GO:0008289">
    <property type="term" value="F:lipid binding"/>
    <property type="evidence" value="ECO:0007669"/>
    <property type="project" value="TreeGrafter"/>
</dbReference>
<name>A0A9P6U3C2_9FUNG</name>
<dbReference type="SMART" id="SM00326">
    <property type="entry name" value="SH3"/>
    <property type="match status" value="1"/>
</dbReference>
<feature type="compositionally biased region" description="Polar residues" evidence="4">
    <location>
        <begin position="295"/>
        <end position="318"/>
    </location>
</feature>
<feature type="compositionally biased region" description="Polar residues" evidence="4">
    <location>
        <begin position="424"/>
        <end position="433"/>
    </location>
</feature>
<accession>A0A9P6U3C2</accession>